<dbReference type="Pfam" id="PF13692">
    <property type="entry name" value="Glyco_trans_1_4"/>
    <property type="match status" value="1"/>
</dbReference>
<dbReference type="PANTHER" id="PTHR12526:SF590">
    <property type="entry name" value="ALPHA-MALTOSE-1-PHOSPHATE SYNTHASE"/>
    <property type="match status" value="1"/>
</dbReference>
<protein>
    <recommendedName>
        <fullName evidence="3">Glycosyl transferase family 1 domain-containing protein</fullName>
    </recommendedName>
</protein>
<dbReference type="PANTHER" id="PTHR12526">
    <property type="entry name" value="GLYCOSYLTRANSFERASE"/>
    <property type="match status" value="1"/>
</dbReference>
<dbReference type="SUPFAM" id="SSF53756">
    <property type="entry name" value="UDP-Glycosyltransferase/glycogen phosphorylase"/>
    <property type="match status" value="1"/>
</dbReference>
<organism evidence="1 2">
    <name type="scientific">Microbacterium deminutum</name>
    <dbReference type="NCBI Taxonomy" id="344164"/>
    <lineage>
        <taxon>Bacteria</taxon>
        <taxon>Bacillati</taxon>
        <taxon>Actinomycetota</taxon>
        <taxon>Actinomycetes</taxon>
        <taxon>Micrococcales</taxon>
        <taxon>Microbacteriaceae</taxon>
        <taxon>Microbacterium</taxon>
    </lineage>
</organism>
<proteinExistence type="predicted"/>
<reference evidence="2" key="1">
    <citation type="journal article" date="2019" name="Int. J. Syst. Evol. Microbiol.">
        <title>The Global Catalogue of Microorganisms (GCM) 10K type strain sequencing project: providing services to taxonomists for standard genome sequencing and annotation.</title>
        <authorList>
            <consortium name="The Broad Institute Genomics Platform"/>
            <consortium name="The Broad Institute Genome Sequencing Center for Infectious Disease"/>
            <person name="Wu L."/>
            <person name="Ma J."/>
        </authorList>
    </citation>
    <scope>NUCLEOTIDE SEQUENCE [LARGE SCALE GENOMIC DNA]</scope>
    <source>
        <strain evidence="2">JCM 14901</strain>
    </source>
</reference>
<comment type="caution">
    <text evidence="1">The sequence shown here is derived from an EMBL/GenBank/DDBJ whole genome shotgun (WGS) entry which is preliminary data.</text>
</comment>
<dbReference type="CDD" id="cd03801">
    <property type="entry name" value="GT4_PimA-like"/>
    <property type="match status" value="1"/>
</dbReference>
<accession>A0ABP5C0P0</accession>
<evidence type="ECO:0000313" key="1">
    <source>
        <dbReference type="EMBL" id="GAA1954000.1"/>
    </source>
</evidence>
<evidence type="ECO:0008006" key="3">
    <source>
        <dbReference type="Google" id="ProtNLM"/>
    </source>
</evidence>
<dbReference type="EMBL" id="BAAAOG010000002">
    <property type="protein sequence ID" value="GAA1954000.1"/>
    <property type="molecule type" value="Genomic_DNA"/>
</dbReference>
<keyword evidence="2" id="KW-1185">Reference proteome</keyword>
<evidence type="ECO:0000313" key="2">
    <source>
        <dbReference type="Proteomes" id="UP001499933"/>
    </source>
</evidence>
<sequence length="293" mass="31785">MRGLAAAYHARGPMSESDVALSVFEDVGLGLARAGSNGYGWAKAPHVMMVCWLAEDVHAMGRFQRRSVQKSLRSAASLCVFSRNQVRVLQATLSIDPKRIVVVPFGVDTRYFDPANVVGPAGGHGVVAVGSDSRRDYETLFEAASMVDAPFTVACEPRNVQSLNAPPNVSVVNMYDDAYRRLLHRADIVVTPTKAPAYPSGQTVVLEAMSMGKATITTDSQAMRDYVFDGETGILVSQRDPQQLAARINRLLDDAQLRESVGSAAQARARAQFSQAHMWSAVADVLRSVTRDE</sequence>
<name>A0ABP5C0P0_9MICO</name>
<dbReference type="Gene3D" id="3.40.50.2000">
    <property type="entry name" value="Glycogen Phosphorylase B"/>
    <property type="match status" value="2"/>
</dbReference>
<dbReference type="Proteomes" id="UP001499933">
    <property type="component" value="Unassembled WGS sequence"/>
</dbReference>
<gene>
    <name evidence="1" type="ORF">GCM10009776_14870</name>
</gene>